<dbReference type="GO" id="GO:0020037">
    <property type="term" value="F:heme binding"/>
    <property type="evidence" value="ECO:0007669"/>
    <property type="project" value="InterPro"/>
</dbReference>
<dbReference type="PANTHER" id="PTHR46206">
    <property type="entry name" value="CYTOCHROME P450"/>
    <property type="match status" value="1"/>
</dbReference>
<dbReference type="EMBL" id="CACVBS010000043">
    <property type="protein sequence ID" value="CAA7264091.1"/>
    <property type="molecule type" value="Genomic_DNA"/>
</dbReference>
<sequence>MFKVADTFRWLVVIHDPELIEELRKLPDSIVSTKEAIREGIQMKYTLGDHILNNPYHKPIIATKLRWALPELIPGAHEEVTDTFNELIQPTEGRYWTSVKVLNTMMKIIAHAGNRVLVGYPLCRDPDWVDLNVHYTLDVVKAGITL</sequence>
<proteinExistence type="inferred from homology"/>
<dbReference type="Gene3D" id="1.10.630.10">
    <property type="entry name" value="Cytochrome P450"/>
    <property type="match status" value="1"/>
</dbReference>
<dbReference type="SUPFAM" id="SSF48264">
    <property type="entry name" value="Cytochrome P450"/>
    <property type="match status" value="1"/>
</dbReference>
<gene>
    <name evidence="6" type="ORF">AAE3_LOCUS6389</name>
</gene>
<protein>
    <submittedName>
        <fullName evidence="6">Uncharacterized protein</fullName>
    </submittedName>
</protein>
<dbReference type="AlphaFoldDB" id="A0A8S0VZT4"/>
<evidence type="ECO:0000256" key="3">
    <source>
        <dbReference type="ARBA" id="ARBA00022723"/>
    </source>
</evidence>
<keyword evidence="5" id="KW-0408">Iron</keyword>
<reference evidence="6 7" key="1">
    <citation type="submission" date="2020-01" db="EMBL/GenBank/DDBJ databases">
        <authorList>
            <person name="Gupta K D."/>
        </authorList>
    </citation>
    <scope>NUCLEOTIDE SEQUENCE [LARGE SCALE GENOMIC DNA]</scope>
</reference>
<name>A0A8S0VZT4_CYCAE</name>
<dbReference type="GO" id="GO:0005506">
    <property type="term" value="F:iron ion binding"/>
    <property type="evidence" value="ECO:0007669"/>
    <property type="project" value="InterPro"/>
</dbReference>
<dbReference type="Proteomes" id="UP000467700">
    <property type="component" value="Unassembled WGS sequence"/>
</dbReference>
<keyword evidence="3" id="KW-0479">Metal-binding</keyword>
<evidence type="ECO:0000313" key="6">
    <source>
        <dbReference type="EMBL" id="CAA7264091.1"/>
    </source>
</evidence>
<evidence type="ECO:0000256" key="2">
    <source>
        <dbReference type="ARBA" id="ARBA00010617"/>
    </source>
</evidence>
<organism evidence="6 7">
    <name type="scientific">Cyclocybe aegerita</name>
    <name type="common">Black poplar mushroom</name>
    <name type="synonym">Agrocybe aegerita</name>
    <dbReference type="NCBI Taxonomy" id="1973307"/>
    <lineage>
        <taxon>Eukaryota</taxon>
        <taxon>Fungi</taxon>
        <taxon>Dikarya</taxon>
        <taxon>Basidiomycota</taxon>
        <taxon>Agaricomycotina</taxon>
        <taxon>Agaricomycetes</taxon>
        <taxon>Agaricomycetidae</taxon>
        <taxon>Agaricales</taxon>
        <taxon>Agaricineae</taxon>
        <taxon>Bolbitiaceae</taxon>
        <taxon>Cyclocybe</taxon>
    </lineage>
</organism>
<comment type="caution">
    <text evidence="6">The sequence shown here is derived from an EMBL/GenBank/DDBJ whole genome shotgun (WGS) entry which is preliminary data.</text>
</comment>
<keyword evidence="7" id="KW-1185">Reference proteome</keyword>
<evidence type="ECO:0000256" key="4">
    <source>
        <dbReference type="ARBA" id="ARBA00023002"/>
    </source>
</evidence>
<evidence type="ECO:0000256" key="5">
    <source>
        <dbReference type="ARBA" id="ARBA00023004"/>
    </source>
</evidence>
<evidence type="ECO:0000313" key="7">
    <source>
        <dbReference type="Proteomes" id="UP000467700"/>
    </source>
</evidence>
<dbReference type="OrthoDB" id="1844152at2759"/>
<evidence type="ECO:0000256" key="1">
    <source>
        <dbReference type="ARBA" id="ARBA00001971"/>
    </source>
</evidence>
<dbReference type="InterPro" id="IPR036396">
    <property type="entry name" value="Cyt_P450_sf"/>
</dbReference>
<dbReference type="GO" id="GO:0016705">
    <property type="term" value="F:oxidoreductase activity, acting on paired donors, with incorporation or reduction of molecular oxygen"/>
    <property type="evidence" value="ECO:0007669"/>
    <property type="project" value="InterPro"/>
</dbReference>
<keyword evidence="4" id="KW-0560">Oxidoreductase</keyword>
<dbReference type="GO" id="GO:0004497">
    <property type="term" value="F:monooxygenase activity"/>
    <property type="evidence" value="ECO:0007669"/>
    <property type="project" value="InterPro"/>
</dbReference>
<accession>A0A8S0VZT4</accession>
<comment type="similarity">
    <text evidence="2">Belongs to the cytochrome P450 family.</text>
</comment>
<comment type="cofactor">
    <cofactor evidence="1">
        <name>heme</name>
        <dbReference type="ChEBI" id="CHEBI:30413"/>
    </cofactor>
</comment>